<feature type="modified residue" description="4-aspartylphosphate" evidence="1">
    <location>
        <position position="61"/>
    </location>
</feature>
<dbReference type="InterPro" id="IPR052893">
    <property type="entry name" value="TCS_response_regulator"/>
</dbReference>
<feature type="domain" description="Response regulatory" evidence="2">
    <location>
        <begin position="7"/>
        <end position="130"/>
    </location>
</feature>
<dbReference type="PROSITE" id="PS50110">
    <property type="entry name" value="RESPONSE_REGULATORY"/>
    <property type="match status" value="1"/>
</dbReference>
<proteinExistence type="predicted"/>
<evidence type="ECO:0000313" key="3">
    <source>
        <dbReference type="EMBL" id="MEB3346112.1"/>
    </source>
</evidence>
<dbReference type="Pfam" id="PF00072">
    <property type="entry name" value="Response_reg"/>
    <property type="match status" value="1"/>
</dbReference>
<comment type="caution">
    <text evidence="3">The sequence shown here is derived from an EMBL/GenBank/DDBJ whole genome shotgun (WGS) entry which is preliminary data.</text>
</comment>
<dbReference type="Gene3D" id="3.40.50.2300">
    <property type="match status" value="1"/>
</dbReference>
<dbReference type="InterPro" id="IPR001789">
    <property type="entry name" value="Sig_transdc_resp-reg_receiver"/>
</dbReference>
<keyword evidence="1" id="KW-0597">Phosphoprotein</keyword>
<dbReference type="SMART" id="SM00448">
    <property type="entry name" value="REC"/>
    <property type="match status" value="1"/>
</dbReference>
<gene>
    <name evidence="3" type="ORF">U6A24_11610</name>
</gene>
<accession>A0ABU5ZW63</accession>
<evidence type="ECO:0000259" key="2">
    <source>
        <dbReference type="PROSITE" id="PS50110"/>
    </source>
</evidence>
<dbReference type="PANTHER" id="PTHR44520">
    <property type="entry name" value="RESPONSE REGULATOR RCP1-RELATED"/>
    <property type="match status" value="1"/>
</dbReference>
<keyword evidence="4" id="KW-1185">Reference proteome</keyword>
<evidence type="ECO:0000256" key="1">
    <source>
        <dbReference type="PROSITE-ProRule" id="PRU00169"/>
    </source>
</evidence>
<dbReference type="SUPFAM" id="SSF52172">
    <property type="entry name" value="CheY-like"/>
    <property type="match status" value="1"/>
</dbReference>
<reference evidence="3 4" key="1">
    <citation type="journal article" date="2013" name="Int. J. Syst. Evol. Microbiol.">
        <title>Aquimarina gracilis sp. nov., isolated from the gut microflora of a mussel, Mytilus coruscus, and emended description of Aquimarina spongiae.</title>
        <authorList>
            <person name="Park S.C."/>
            <person name="Choe H.N."/>
            <person name="Baik K.S."/>
            <person name="Seong C.N."/>
        </authorList>
    </citation>
    <scope>NUCLEOTIDE SEQUENCE [LARGE SCALE GENOMIC DNA]</scope>
    <source>
        <strain evidence="3 4">PSC32</strain>
    </source>
</reference>
<dbReference type="InterPro" id="IPR011006">
    <property type="entry name" value="CheY-like_superfamily"/>
</dbReference>
<organism evidence="3 4">
    <name type="scientific">Aquimarina gracilis</name>
    <dbReference type="NCBI Taxonomy" id="874422"/>
    <lineage>
        <taxon>Bacteria</taxon>
        <taxon>Pseudomonadati</taxon>
        <taxon>Bacteroidota</taxon>
        <taxon>Flavobacteriia</taxon>
        <taxon>Flavobacteriales</taxon>
        <taxon>Flavobacteriaceae</taxon>
        <taxon>Aquimarina</taxon>
    </lineage>
</organism>
<evidence type="ECO:0000313" key="4">
    <source>
        <dbReference type="Proteomes" id="UP001327027"/>
    </source>
</evidence>
<dbReference type="RefSeq" id="WP_324180138.1">
    <property type="nucleotide sequence ID" value="NZ_BAABAW010000006.1"/>
</dbReference>
<protein>
    <submittedName>
        <fullName evidence="3">Response regulator</fullName>
    </submittedName>
</protein>
<dbReference type="Proteomes" id="UP001327027">
    <property type="component" value="Unassembled WGS sequence"/>
</dbReference>
<dbReference type="EMBL" id="JAYKLX010000005">
    <property type="protein sequence ID" value="MEB3346112.1"/>
    <property type="molecule type" value="Genomic_DNA"/>
</dbReference>
<dbReference type="PANTHER" id="PTHR44520:SF2">
    <property type="entry name" value="RESPONSE REGULATOR RCP1"/>
    <property type="match status" value="1"/>
</dbReference>
<name>A0ABU5ZW63_9FLAO</name>
<sequence>MERKIQHVVLIDDNKTTNFLNTYLMLKSKRFAKIESYTEAPEVLHMLQNTPSFEPDLIFLDLNMPIMTGWEFLAEFQKLVPKKRSKTKIFVLTSTICNEWKSRITPNNLEEYLIKPLNLDLIESLCFKHFESTYYI</sequence>